<keyword evidence="2" id="KW-1185">Reference proteome</keyword>
<name>A0ACC4ASY5_POPAL</name>
<proteinExistence type="predicted"/>
<evidence type="ECO:0000313" key="2">
    <source>
        <dbReference type="Proteomes" id="UP000309997"/>
    </source>
</evidence>
<comment type="caution">
    <text evidence="1">The sequence shown here is derived from an EMBL/GenBank/DDBJ whole genome shotgun (WGS) entry which is preliminary data.</text>
</comment>
<evidence type="ECO:0000313" key="1">
    <source>
        <dbReference type="EMBL" id="KAL3569300.1"/>
    </source>
</evidence>
<accession>A0ACC4ASY5</accession>
<protein>
    <submittedName>
        <fullName evidence="1">Uncharacterized protein</fullName>
    </submittedName>
</protein>
<sequence>MGQLHERLGLCLVAVRRFNKPSIMPPLHPGRRRFWLILLLLQVGLGFHQRVGTNPCRGTVPHILPLVLVLPPRSVPPTNDGHILTSRAQATLLSRGYKSPTLDIPKGTSNPSPHPLIHFPNFALSESCQLKETGLGDATPLWRFCLIRYVAGKFLAMHLLLHFIVATNFVTRIPFEDTTAVEKQHPYYVGPPADPHVNPIYTKTGIVDNLKTQSLGCKRSKITATGTKQSTTLNFVHISEEGDTPTIKALRRQYLMRSRAATTSDAILLEKQKHKGIVVVPMSMSSSDDIAPSYIF</sequence>
<organism evidence="1 2">
    <name type="scientific">Populus alba</name>
    <name type="common">White poplar</name>
    <dbReference type="NCBI Taxonomy" id="43335"/>
    <lineage>
        <taxon>Eukaryota</taxon>
        <taxon>Viridiplantae</taxon>
        <taxon>Streptophyta</taxon>
        <taxon>Embryophyta</taxon>
        <taxon>Tracheophyta</taxon>
        <taxon>Spermatophyta</taxon>
        <taxon>Magnoliopsida</taxon>
        <taxon>eudicotyledons</taxon>
        <taxon>Gunneridae</taxon>
        <taxon>Pentapetalae</taxon>
        <taxon>rosids</taxon>
        <taxon>fabids</taxon>
        <taxon>Malpighiales</taxon>
        <taxon>Salicaceae</taxon>
        <taxon>Saliceae</taxon>
        <taxon>Populus</taxon>
    </lineage>
</organism>
<reference evidence="1 2" key="1">
    <citation type="journal article" date="2024" name="Plant Biotechnol. J.">
        <title>Genome and CRISPR/Cas9 system of a widespread forest tree (Populus alba) in the world.</title>
        <authorList>
            <person name="Liu Y.J."/>
            <person name="Jiang P.F."/>
            <person name="Han X.M."/>
            <person name="Li X.Y."/>
            <person name="Wang H.M."/>
            <person name="Wang Y.J."/>
            <person name="Wang X.X."/>
            <person name="Zeng Q.Y."/>
        </authorList>
    </citation>
    <scope>NUCLEOTIDE SEQUENCE [LARGE SCALE GENOMIC DNA]</scope>
    <source>
        <strain evidence="2">cv. PAL-ZL1</strain>
    </source>
</reference>
<gene>
    <name evidence="1" type="ORF">D5086_029190</name>
</gene>
<dbReference type="EMBL" id="RCHU02000016">
    <property type="protein sequence ID" value="KAL3569300.1"/>
    <property type="molecule type" value="Genomic_DNA"/>
</dbReference>
<dbReference type="Proteomes" id="UP000309997">
    <property type="component" value="Unassembled WGS sequence"/>
</dbReference>